<accession>A0AAD8KC23</accession>
<comment type="caution">
    <text evidence="2">The sequence shown here is derived from an EMBL/GenBank/DDBJ whole genome shotgun (WGS) entry which is preliminary data.</text>
</comment>
<evidence type="ECO:0000256" key="1">
    <source>
        <dbReference type="SAM" id="MobiDB-lite"/>
    </source>
</evidence>
<evidence type="ECO:0000313" key="2">
    <source>
        <dbReference type="EMBL" id="KAK1419983.1"/>
    </source>
</evidence>
<gene>
    <name evidence="2" type="ORF">QVD17_29463</name>
</gene>
<dbReference type="InterPro" id="IPR025322">
    <property type="entry name" value="PADRE_dom"/>
</dbReference>
<dbReference type="PANTHER" id="PTHR33052">
    <property type="entry name" value="DUF4228 DOMAIN PROTEIN-RELATED"/>
    <property type="match status" value="1"/>
</dbReference>
<feature type="compositionally biased region" description="Polar residues" evidence="1">
    <location>
        <begin position="182"/>
        <end position="191"/>
    </location>
</feature>
<organism evidence="2 3">
    <name type="scientific">Tagetes erecta</name>
    <name type="common">African marigold</name>
    <dbReference type="NCBI Taxonomy" id="13708"/>
    <lineage>
        <taxon>Eukaryota</taxon>
        <taxon>Viridiplantae</taxon>
        <taxon>Streptophyta</taxon>
        <taxon>Embryophyta</taxon>
        <taxon>Tracheophyta</taxon>
        <taxon>Spermatophyta</taxon>
        <taxon>Magnoliopsida</taxon>
        <taxon>eudicotyledons</taxon>
        <taxon>Gunneridae</taxon>
        <taxon>Pentapetalae</taxon>
        <taxon>asterids</taxon>
        <taxon>campanulids</taxon>
        <taxon>Asterales</taxon>
        <taxon>Asteraceae</taxon>
        <taxon>Asteroideae</taxon>
        <taxon>Heliantheae alliance</taxon>
        <taxon>Tageteae</taxon>
        <taxon>Tagetes</taxon>
    </lineage>
</organism>
<evidence type="ECO:0000313" key="3">
    <source>
        <dbReference type="Proteomes" id="UP001229421"/>
    </source>
</evidence>
<dbReference type="AlphaFoldDB" id="A0AAD8KC23"/>
<feature type="region of interest" description="Disordered" evidence="1">
    <location>
        <begin position="147"/>
        <end position="191"/>
    </location>
</feature>
<keyword evidence="3" id="KW-1185">Reference proteome</keyword>
<dbReference type="Pfam" id="PF14009">
    <property type="entry name" value="PADRE"/>
    <property type="match status" value="1"/>
</dbReference>
<proteinExistence type="predicted"/>
<dbReference type="Proteomes" id="UP001229421">
    <property type="component" value="Unassembled WGS sequence"/>
</dbReference>
<protein>
    <submittedName>
        <fullName evidence="2">Uncharacterized protein</fullName>
    </submittedName>
</protein>
<reference evidence="2" key="1">
    <citation type="journal article" date="2023" name="bioRxiv">
        <title>Improved chromosome-level genome assembly for marigold (Tagetes erecta).</title>
        <authorList>
            <person name="Jiang F."/>
            <person name="Yuan L."/>
            <person name="Wang S."/>
            <person name="Wang H."/>
            <person name="Xu D."/>
            <person name="Wang A."/>
            <person name="Fan W."/>
        </authorList>
    </citation>
    <scope>NUCLEOTIDE SEQUENCE</scope>
    <source>
        <strain evidence="2">WSJ</strain>
        <tissue evidence="2">Leaf</tissue>
    </source>
</reference>
<feature type="compositionally biased region" description="Basic residues" evidence="1">
    <location>
        <begin position="147"/>
        <end position="173"/>
    </location>
</feature>
<dbReference type="EMBL" id="JAUHHV010000007">
    <property type="protein sequence ID" value="KAK1419983.1"/>
    <property type="molecule type" value="Genomic_DNA"/>
</dbReference>
<sequence length="191" mass="21156">MPKGCLCSLFGVQPPDKKDSRNPKQVKDDSFSIGSSLNSREFCVRILHAGGKEDLYQNPVTVSQLIENYPGMCLARPSVFKNPNESVLSATDLLLPGQKYLLVPVTTLEKLKRNYAAKKNKLAGEKGADESDKSLCSADYYVSKERRSKGVVKKHIQPNRKHVPPVVKSKSKSTRGPDWEPSLTSIQELSP</sequence>
<name>A0AAD8KC23_TARER</name>